<gene>
    <name evidence="1" type="ORF">V1525DRAFT_414509</name>
</gene>
<evidence type="ECO:0000313" key="1">
    <source>
        <dbReference type="EMBL" id="KAK9233999.1"/>
    </source>
</evidence>
<accession>A0ACC3SSB1</accession>
<dbReference type="EMBL" id="MU971534">
    <property type="protein sequence ID" value="KAK9233999.1"/>
    <property type="molecule type" value="Genomic_DNA"/>
</dbReference>
<sequence length="57" mass="6626">RYLAWWEKYNYVLSSALDAGVAFSAIIIFFAVNYHPKKLNWWGNTVSYAGVDDSRFC</sequence>
<evidence type="ECO:0000313" key="2">
    <source>
        <dbReference type="Proteomes" id="UP001433508"/>
    </source>
</evidence>
<keyword evidence="2" id="KW-1185">Reference proteome</keyword>
<dbReference type="Proteomes" id="UP001433508">
    <property type="component" value="Unassembled WGS sequence"/>
</dbReference>
<proteinExistence type="predicted"/>
<feature type="non-terminal residue" evidence="1">
    <location>
        <position position="1"/>
    </location>
</feature>
<organism evidence="1 2">
    <name type="scientific">Lipomyces kononenkoae</name>
    <name type="common">Yeast</name>
    <dbReference type="NCBI Taxonomy" id="34357"/>
    <lineage>
        <taxon>Eukaryota</taxon>
        <taxon>Fungi</taxon>
        <taxon>Dikarya</taxon>
        <taxon>Ascomycota</taxon>
        <taxon>Saccharomycotina</taxon>
        <taxon>Lipomycetes</taxon>
        <taxon>Lipomycetales</taxon>
        <taxon>Lipomycetaceae</taxon>
        <taxon>Lipomyces</taxon>
    </lineage>
</organism>
<protein>
    <submittedName>
        <fullName evidence="1">Uncharacterized protein</fullName>
    </submittedName>
</protein>
<reference evidence="2" key="1">
    <citation type="journal article" date="2024" name="Front. Bioeng. Biotechnol.">
        <title>Genome-scale model development and genomic sequencing of the oleaginous clade Lipomyces.</title>
        <authorList>
            <person name="Czajka J.J."/>
            <person name="Han Y."/>
            <person name="Kim J."/>
            <person name="Mondo S.J."/>
            <person name="Hofstad B.A."/>
            <person name="Robles A."/>
            <person name="Haridas S."/>
            <person name="Riley R."/>
            <person name="LaButti K."/>
            <person name="Pangilinan J."/>
            <person name="Andreopoulos W."/>
            <person name="Lipzen A."/>
            <person name="Yan J."/>
            <person name="Wang M."/>
            <person name="Ng V."/>
            <person name="Grigoriev I.V."/>
            <person name="Spatafora J.W."/>
            <person name="Magnuson J.K."/>
            <person name="Baker S.E."/>
            <person name="Pomraning K.R."/>
        </authorList>
    </citation>
    <scope>NUCLEOTIDE SEQUENCE [LARGE SCALE GENOMIC DNA]</scope>
    <source>
        <strain evidence="2">CBS 7786</strain>
    </source>
</reference>
<comment type="caution">
    <text evidence="1">The sequence shown here is derived from an EMBL/GenBank/DDBJ whole genome shotgun (WGS) entry which is preliminary data.</text>
</comment>
<name>A0ACC3SSB1_LIPKO</name>